<gene>
    <name evidence="1" type="ORF">GCM10011589_41010</name>
</gene>
<reference evidence="2" key="1">
    <citation type="journal article" date="2019" name="Int. J. Syst. Evol. Microbiol.">
        <title>The Global Catalogue of Microorganisms (GCM) 10K type strain sequencing project: providing services to taxonomists for standard genome sequencing and annotation.</title>
        <authorList>
            <consortium name="The Broad Institute Genomics Platform"/>
            <consortium name="The Broad Institute Genome Sequencing Center for Infectious Disease"/>
            <person name="Wu L."/>
            <person name="Ma J."/>
        </authorList>
    </citation>
    <scope>NUCLEOTIDE SEQUENCE [LARGE SCALE GENOMIC DNA]</scope>
    <source>
        <strain evidence="2">CGMCC 4.5581</strain>
    </source>
</reference>
<keyword evidence="2" id="KW-1185">Reference proteome</keyword>
<proteinExistence type="predicted"/>
<protein>
    <submittedName>
        <fullName evidence="1">Uncharacterized protein</fullName>
    </submittedName>
</protein>
<evidence type="ECO:0000313" key="1">
    <source>
        <dbReference type="EMBL" id="GGL80560.1"/>
    </source>
</evidence>
<comment type="caution">
    <text evidence="1">The sequence shown here is derived from an EMBL/GenBank/DDBJ whole genome shotgun (WGS) entry which is preliminary data.</text>
</comment>
<dbReference type="EMBL" id="BMMI01000009">
    <property type="protein sequence ID" value="GGL80560.1"/>
    <property type="molecule type" value="Genomic_DNA"/>
</dbReference>
<accession>A0ABQ2G920</accession>
<organism evidence="1 2">
    <name type="scientific">Modestobacter marinus</name>
    <dbReference type="NCBI Taxonomy" id="477641"/>
    <lineage>
        <taxon>Bacteria</taxon>
        <taxon>Bacillati</taxon>
        <taxon>Actinomycetota</taxon>
        <taxon>Actinomycetes</taxon>
        <taxon>Geodermatophilales</taxon>
        <taxon>Geodermatophilaceae</taxon>
        <taxon>Modestobacter</taxon>
    </lineage>
</organism>
<sequence>MFAHELRKQKGWARARAAASLIVYPAAAPVVAWSKRRNTVVEHEGRADADQR</sequence>
<dbReference type="Proteomes" id="UP000648663">
    <property type="component" value="Unassembled WGS sequence"/>
</dbReference>
<evidence type="ECO:0000313" key="2">
    <source>
        <dbReference type="Proteomes" id="UP000648663"/>
    </source>
</evidence>
<name>A0ABQ2G920_9ACTN</name>